<gene>
    <name evidence="3" type="ORF">OVN521_LOCUS9050</name>
    <name evidence="2" type="ORF">UXM345_LOCUS4236</name>
</gene>
<accession>A0A819AV32</accession>
<proteinExistence type="predicted"/>
<evidence type="ECO:0000313" key="4">
    <source>
        <dbReference type="Proteomes" id="UP000663842"/>
    </source>
</evidence>
<evidence type="ECO:0000313" key="2">
    <source>
        <dbReference type="EMBL" id="CAF3791095.1"/>
    </source>
</evidence>
<sequence>MLTISKVIFLIIISVCHGIPTTDRKCSPDTIDFDTKVAKSSIVVYGKAMAKILDEENDSMFHVFFQVYCILKGPATLRQINITNAGNQKENLLSIMRISQSKYLKRFLGHVEGKEYCQEFPVGHGYSIAFLEPLSSNTTDNKTFIPTDFVEIHTDGASMNQLLVRTCNLVQTVPIRSSASANEVCPAVSTDPICQKTTTVVTALTTNYTVNAKDNMLSKETSIQTNETLSTASKNEFILQLMHSAQHEIIINRSGSDSTQIDVDKKNAAKSVTYSILLTIIAIFYCFS</sequence>
<protein>
    <submittedName>
        <fullName evidence="2">Uncharacterized protein</fullName>
    </submittedName>
</protein>
<organism evidence="2 4">
    <name type="scientific">Rotaria magnacalcarata</name>
    <dbReference type="NCBI Taxonomy" id="392030"/>
    <lineage>
        <taxon>Eukaryota</taxon>
        <taxon>Metazoa</taxon>
        <taxon>Spiralia</taxon>
        <taxon>Gnathifera</taxon>
        <taxon>Rotifera</taxon>
        <taxon>Eurotatoria</taxon>
        <taxon>Bdelloidea</taxon>
        <taxon>Philodinida</taxon>
        <taxon>Philodinidae</taxon>
        <taxon>Rotaria</taxon>
    </lineage>
</organism>
<feature type="chain" id="PRO_5035692544" evidence="1">
    <location>
        <begin position="19"/>
        <end position="288"/>
    </location>
</feature>
<keyword evidence="5" id="KW-1185">Reference proteome</keyword>
<reference evidence="2" key="1">
    <citation type="submission" date="2021-02" db="EMBL/GenBank/DDBJ databases">
        <authorList>
            <person name="Nowell W R."/>
        </authorList>
    </citation>
    <scope>NUCLEOTIDE SEQUENCE</scope>
</reference>
<dbReference type="Proteomes" id="UP000663866">
    <property type="component" value="Unassembled WGS sequence"/>
</dbReference>
<evidence type="ECO:0000313" key="5">
    <source>
        <dbReference type="Proteomes" id="UP000663866"/>
    </source>
</evidence>
<evidence type="ECO:0000256" key="1">
    <source>
        <dbReference type="SAM" id="SignalP"/>
    </source>
</evidence>
<dbReference type="EMBL" id="CAJOBF010000286">
    <property type="protein sequence ID" value="CAF3791095.1"/>
    <property type="molecule type" value="Genomic_DNA"/>
</dbReference>
<dbReference type="EMBL" id="CAJOBG010001081">
    <property type="protein sequence ID" value="CAF3892295.1"/>
    <property type="molecule type" value="Genomic_DNA"/>
</dbReference>
<evidence type="ECO:0000313" key="3">
    <source>
        <dbReference type="EMBL" id="CAF3892295.1"/>
    </source>
</evidence>
<dbReference type="AlphaFoldDB" id="A0A819AV32"/>
<feature type="signal peptide" evidence="1">
    <location>
        <begin position="1"/>
        <end position="18"/>
    </location>
</feature>
<name>A0A819AV32_9BILA</name>
<dbReference type="Proteomes" id="UP000663842">
    <property type="component" value="Unassembled WGS sequence"/>
</dbReference>
<keyword evidence="1" id="KW-0732">Signal</keyword>
<comment type="caution">
    <text evidence="2">The sequence shown here is derived from an EMBL/GenBank/DDBJ whole genome shotgun (WGS) entry which is preliminary data.</text>
</comment>